<dbReference type="AlphaFoldDB" id="A6G143"/>
<dbReference type="EMBL" id="ABCS01000011">
    <property type="protein sequence ID" value="EDM80338.1"/>
    <property type="molecule type" value="Genomic_DNA"/>
</dbReference>
<gene>
    <name evidence="2" type="ORF">PPSIR1_11200</name>
</gene>
<dbReference type="Pfam" id="PF13517">
    <property type="entry name" value="FG-GAP_3"/>
    <property type="match status" value="2"/>
</dbReference>
<keyword evidence="2" id="KW-0401">Integrin</keyword>
<comment type="caution">
    <text evidence="2">The sequence shown here is derived from an EMBL/GenBank/DDBJ whole genome shotgun (WGS) entry which is preliminary data.</text>
</comment>
<proteinExistence type="predicted"/>
<evidence type="ECO:0000256" key="1">
    <source>
        <dbReference type="ARBA" id="ARBA00022729"/>
    </source>
</evidence>
<dbReference type="eggNOG" id="COG2706">
    <property type="taxonomic scope" value="Bacteria"/>
</dbReference>
<reference evidence="2 3" key="1">
    <citation type="submission" date="2007-06" db="EMBL/GenBank/DDBJ databases">
        <authorList>
            <person name="Shimkets L."/>
            <person name="Ferriera S."/>
            <person name="Johnson J."/>
            <person name="Kravitz S."/>
            <person name="Beeson K."/>
            <person name="Sutton G."/>
            <person name="Rogers Y.-H."/>
            <person name="Friedman R."/>
            <person name="Frazier M."/>
            <person name="Venter J.C."/>
        </authorList>
    </citation>
    <scope>NUCLEOTIDE SEQUENCE [LARGE SCALE GENOMIC DNA]</scope>
    <source>
        <strain evidence="2 3">SIR-1</strain>
    </source>
</reference>
<sequence>MGEGTLGAICLDDSQCGTDQRCRDSVCGQCGDNVVQPGELCLGDSSEESVFGEVSDLESFQPSDDFPPRIGAVANGDCPNDPDNPCWGLFLLELDEEGNGGLETMAPLGVDEPGTVPQIAQGSFDGEDTRDVALAVIPPGDVPDISFIAVLHNFPFEGSSFDIDVSLIAETLHAADLNGDGLDDLIAGGRVAGLMSVNFAEPGVGFAAEQLIVTDPGPRLAPPADMDGDGDLDLIIASAADATVGVNLNDGSGSFTPLGRVALDEQLTPSAVETADFDGDGNLDVAVFAPSRTTGGPGNLMYLTTPSVVVLYGDGAGGLTLGASLAAGESPVSGLATDINNDGAIDIVVADAGEDKLPVFLNRGGEFPDQINIDVAAGPQTLLLEDFDGDGVDDIVVGNANGVVAVVPTEN</sequence>
<dbReference type="STRING" id="391625.PPSIR1_11200"/>
<dbReference type="Proteomes" id="UP000005801">
    <property type="component" value="Unassembled WGS sequence"/>
</dbReference>
<organism evidence="2 3">
    <name type="scientific">Plesiocystis pacifica SIR-1</name>
    <dbReference type="NCBI Taxonomy" id="391625"/>
    <lineage>
        <taxon>Bacteria</taxon>
        <taxon>Pseudomonadati</taxon>
        <taxon>Myxococcota</taxon>
        <taxon>Polyangia</taxon>
        <taxon>Nannocystales</taxon>
        <taxon>Nannocystaceae</taxon>
        <taxon>Plesiocystis</taxon>
    </lineage>
</organism>
<dbReference type="SUPFAM" id="SSF69318">
    <property type="entry name" value="Integrin alpha N-terminal domain"/>
    <property type="match status" value="1"/>
</dbReference>
<protein>
    <submittedName>
        <fullName evidence="2">Integrins alpha chain</fullName>
    </submittedName>
</protein>
<dbReference type="Gene3D" id="2.130.10.130">
    <property type="entry name" value="Integrin alpha, N-terminal"/>
    <property type="match status" value="1"/>
</dbReference>
<dbReference type="PANTHER" id="PTHR46580">
    <property type="entry name" value="SENSOR KINASE-RELATED"/>
    <property type="match status" value="1"/>
</dbReference>
<keyword evidence="1" id="KW-0732">Signal</keyword>
<dbReference type="GO" id="GO:0007229">
    <property type="term" value="P:integrin-mediated signaling pathway"/>
    <property type="evidence" value="ECO:0007669"/>
    <property type="project" value="UniProtKB-KW"/>
</dbReference>
<keyword evidence="3" id="KW-1185">Reference proteome</keyword>
<evidence type="ECO:0000313" key="2">
    <source>
        <dbReference type="EMBL" id="EDM80338.1"/>
    </source>
</evidence>
<dbReference type="InterPro" id="IPR013517">
    <property type="entry name" value="FG-GAP"/>
</dbReference>
<evidence type="ECO:0000313" key="3">
    <source>
        <dbReference type="Proteomes" id="UP000005801"/>
    </source>
</evidence>
<dbReference type="PANTHER" id="PTHR46580:SF4">
    <property type="entry name" value="ATP_GTP-BINDING PROTEIN"/>
    <property type="match status" value="1"/>
</dbReference>
<accession>A6G143</accession>
<name>A6G143_9BACT</name>
<dbReference type="InterPro" id="IPR028994">
    <property type="entry name" value="Integrin_alpha_N"/>
</dbReference>